<dbReference type="AlphaFoldDB" id="A0A9P6NLG2"/>
<proteinExistence type="predicted"/>
<reference evidence="1" key="1">
    <citation type="submission" date="2013-11" db="EMBL/GenBank/DDBJ databases">
        <title>Genome sequence of the fusiform rust pathogen reveals effectors for host alternation and coevolution with pine.</title>
        <authorList>
            <consortium name="DOE Joint Genome Institute"/>
            <person name="Smith K."/>
            <person name="Pendleton A."/>
            <person name="Kubisiak T."/>
            <person name="Anderson C."/>
            <person name="Salamov A."/>
            <person name="Aerts A."/>
            <person name="Riley R."/>
            <person name="Clum A."/>
            <person name="Lindquist E."/>
            <person name="Ence D."/>
            <person name="Campbell M."/>
            <person name="Kronenberg Z."/>
            <person name="Feau N."/>
            <person name="Dhillon B."/>
            <person name="Hamelin R."/>
            <person name="Burleigh J."/>
            <person name="Smith J."/>
            <person name="Yandell M."/>
            <person name="Nelson C."/>
            <person name="Grigoriev I."/>
            <person name="Davis J."/>
        </authorList>
    </citation>
    <scope>NUCLEOTIDE SEQUENCE</scope>
    <source>
        <strain evidence="1">G11</strain>
    </source>
</reference>
<organism evidence="1 2">
    <name type="scientific">Cronartium quercuum f. sp. fusiforme G11</name>
    <dbReference type="NCBI Taxonomy" id="708437"/>
    <lineage>
        <taxon>Eukaryota</taxon>
        <taxon>Fungi</taxon>
        <taxon>Dikarya</taxon>
        <taxon>Basidiomycota</taxon>
        <taxon>Pucciniomycotina</taxon>
        <taxon>Pucciniomycetes</taxon>
        <taxon>Pucciniales</taxon>
        <taxon>Coleosporiaceae</taxon>
        <taxon>Cronartium</taxon>
    </lineage>
</organism>
<name>A0A9P6NLG2_9BASI</name>
<evidence type="ECO:0008006" key="3">
    <source>
        <dbReference type="Google" id="ProtNLM"/>
    </source>
</evidence>
<evidence type="ECO:0000313" key="1">
    <source>
        <dbReference type="EMBL" id="KAG0146178.1"/>
    </source>
</evidence>
<protein>
    <recommendedName>
        <fullName evidence="3">RNase H type-1 domain-containing protein</fullName>
    </recommendedName>
</protein>
<sequence length="126" mass="13678">MFEEHTAQLLIDPTTKLTRPKNYLTILPPTKSLAISETNGLSPSTDHLIVFTNSSCIPSKNTAATAWCQNTNQSASALLGPAQTQGIYNAEYRGVQLGLSLILHSASHLTWRASLILDNQGIIMDL</sequence>
<keyword evidence="2" id="KW-1185">Reference proteome</keyword>
<evidence type="ECO:0000313" key="2">
    <source>
        <dbReference type="Proteomes" id="UP000886653"/>
    </source>
</evidence>
<dbReference type="EMBL" id="MU167264">
    <property type="protein sequence ID" value="KAG0146178.1"/>
    <property type="molecule type" value="Genomic_DNA"/>
</dbReference>
<dbReference type="Proteomes" id="UP000886653">
    <property type="component" value="Unassembled WGS sequence"/>
</dbReference>
<comment type="caution">
    <text evidence="1">The sequence shown here is derived from an EMBL/GenBank/DDBJ whole genome shotgun (WGS) entry which is preliminary data.</text>
</comment>
<accession>A0A9P6NLG2</accession>
<gene>
    <name evidence="1" type="ORF">CROQUDRAFT_529472</name>
</gene>